<accession>A0AA38RZ58</accession>
<evidence type="ECO:0000313" key="2">
    <source>
        <dbReference type="EMBL" id="KAJ9151048.1"/>
    </source>
</evidence>
<organism evidence="2 3">
    <name type="scientific">Coniochaeta hoffmannii</name>
    <dbReference type="NCBI Taxonomy" id="91930"/>
    <lineage>
        <taxon>Eukaryota</taxon>
        <taxon>Fungi</taxon>
        <taxon>Dikarya</taxon>
        <taxon>Ascomycota</taxon>
        <taxon>Pezizomycotina</taxon>
        <taxon>Sordariomycetes</taxon>
        <taxon>Sordariomycetidae</taxon>
        <taxon>Coniochaetales</taxon>
        <taxon>Coniochaetaceae</taxon>
        <taxon>Coniochaeta</taxon>
    </lineage>
</organism>
<feature type="compositionally biased region" description="Low complexity" evidence="1">
    <location>
        <begin position="83"/>
        <end position="94"/>
    </location>
</feature>
<evidence type="ECO:0000256" key="1">
    <source>
        <dbReference type="SAM" id="MobiDB-lite"/>
    </source>
</evidence>
<feature type="region of interest" description="Disordered" evidence="1">
    <location>
        <begin position="81"/>
        <end position="103"/>
    </location>
</feature>
<name>A0AA38RZ58_9PEZI</name>
<comment type="caution">
    <text evidence="2">The sequence shown here is derived from an EMBL/GenBank/DDBJ whole genome shotgun (WGS) entry which is preliminary data.</text>
</comment>
<feature type="region of interest" description="Disordered" evidence="1">
    <location>
        <begin position="1"/>
        <end position="36"/>
    </location>
</feature>
<proteinExistence type="predicted"/>
<protein>
    <submittedName>
        <fullName evidence="2">SAC3/GANP/Nin1/mts3/eIF-3 p25</fullName>
    </submittedName>
</protein>
<dbReference type="EMBL" id="JANBVN010000066">
    <property type="protein sequence ID" value="KAJ9151048.1"/>
    <property type="molecule type" value="Genomic_DNA"/>
</dbReference>
<keyword evidence="3" id="KW-1185">Reference proteome</keyword>
<dbReference type="PANTHER" id="PTHR39398">
    <property type="entry name" value="YALI0F14311P"/>
    <property type="match status" value="1"/>
</dbReference>
<dbReference type="Proteomes" id="UP001174691">
    <property type="component" value="Unassembled WGS sequence"/>
</dbReference>
<dbReference type="PANTHER" id="PTHR39398:SF1">
    <property type="entry name" value="CSN8_PSMD8_EIF3K DOMAIN-CONTAINING PROTEIN"/>
    <property type="match status" value="1"/>
</dbReference>
<dbReference type="AlphaFoldDB" id="A0AA38RZ58"/>
<gene>
    <name evidence="2" type="ORF">NKR19_g5035</name>
</gene>
<reference evidence="2" key="1">
    <citation type="submission" date="2022-07" db="EMBL/GenBank/DDBJ databases">
        <title>Fungi with potential for degradation of polypropylene.</title>
        <authorList>
            <person name="Gostincar C."/>
        </authorList>
    </citation>
    <scope>NUCLEOTIDE SEQUENCE</scope>
    <source>
        <strain evidence="2">EXF-13287</strain>
    </source>
</reference>
<feature type="compositionally biased region" description="Gly residues" evidence="1">
    <location>
        <begin position="1"/>
        <end position="11"/>
    </location>
</feature>
<evidence type="ECO:0000313" key="3">
    <source>
        <dbReference type="Proteomes" id="UP001174691"/>
    </source>
</evidence>
<sequence>MQRKGGLGGRSNSGRWSRLRPATEDPLEEYGLPSKGDRRLLIPSNQERFYAKIVERYMSFCTDAGDSTSLLKSFASLHLTDQPAPSSPSSSSSSPNPPPTSTSLSHILTALRKLREGIVAAQRADPFAAQAYLFAIRLGILCAHPETYHPALLHLLRAIHPRHALTAVELREAASYLVLDAACRRDDLGEAYGLRNAYRLRDAKVDAVLGALARGDWVAFFRVKKGVDGHRARLLDFAEDGVRRHLLKAFGRAYLSVPLRFLEASSGLEWGELRRRYAVGWELDGERVVIRKIQGRS</sequence>